<dbReference type="Proteomes" id="UP001341281">
    <property type="component" value="Chromosome 01"/>
</dbReference>
<evidence type="ECO:0000313" key="1">
    <source>
        <dbReference type="EMBL" id="WVZ53211.1"/>
    </source>
</evidence>
<evidence type="ECO:0000313" key="2">
    <source>
        <dbReference type="Proteomes" id="UP001341281"/>
    </source>
</evidence>
<dbReference type="AlphaFoldDB" id="A0AAQ3PUA5"/>
<name>A0AAQ3PUA5_PASNO</name>
<accession>A0AAQ3PUA5</accession>
<proteinExistence type="predicted"/>
<gene>
    <name evidence="1" type="ORF">U9M48_004184</name>
</gene>
<sequence length="157" mass="18251">MQRVADVPSEFVENPSWEVPEQVFAEEGKTEDIPQVSVAENEMLTDTFTEKEVKQAIFQMEQNKAPGPDGFPAEFYQFFWETIKVDLMMLFVEFHKGCLPLYNLNFGIITLLPKEKDAKHIKHFCPICLLNLSCQGDTLWKEWLYSMKPYMKCIGKS</sequence>
<evidence type="ECO:0008006" key="3">
    <source>
        <dbReference type="Google" id="ProtNLM"/>
    </source>
</evidence>
<organism evidence="1 2">
    <name type="scientific">Paspalum notatum var. saurae</name>
    <dbReference type="NCBI Taxonomy" id="547442"/>
    <lineage>
        <taxon>Eukaryota</taxon>
        <taxon>Viridiplantae</taxon>
        <taxon>Streptophyta</taxon>
        <taxon>Embryophyta</taxon>
        <taxon>Tracheophyta</taxon>
        <taxon>Spermatophyta</taxon>
        <taxon>Magnoliopsida</taxon>
        <taxon>Liliopsida</taxon>
        <taxon>Poales</taxon>
        <taxon>Poaceae</taxon>
        <taxon>PACMAD clade</taxon>
        <taxon>Panicoideae</taxon>
        <taxon>Andropogonodae</taxon>
        <taxon>Paspaleae</taxon>
        <taxon>Paspalinae</taxon>
        <taxon>Paspalum</taxon>
    </lineage>
</organism>
<protein>
    <recommendedName>
        <fullName evidence="3">Reverse transcriptase</fullName>
    </recommendedName>
</protein>
<reference evidence="1 2" key="1">
    <citation type="submission" date="2024-02" db="EMBL/GenBank/DDBJ databases">
        <title>High-quality chromosome-scale genome assembly of Pensacola bahiagrass (Paspalum notatum Flugge var. saurae).</title>
        <authorList>
            <person name="Vega J.M."/>
            <person name="Podio M."/>
            <person name="Orjuela J."/>
            <person name="Siena L.A."/>
            <person name="Pessino S.C."/>
            <person name="Combes M.C."/>
            <person name="Mariac C."/>
            <person name="Albertini E."/>
            <person name="Pupilli F."/>
            <person name="Ortiz J.P.A."/>
            <person name="Leblanc O."/>
        </authorList>
    </citation>
    <scope>NUCLEOTIDE SEQUENCE [LARGE SCALE GENOMIC DNA]</scope>
    <source>
        <strain evidence="1">R1</strain>
        <tissue evidence="1">Leaf</tissue>
    </source>
</reference>
<dbReference type="EMBL" id="CP144745">
    <property type="protein sequence ID" value="WVZ53211.1"/>
    <property type="molecule type" value="Genomic_DNA"/>
</dbReference>
<keyword evidence="2" id="KW-1185">Reference proteome</keyword>
<dbReference type="PANTHER" id="PTHR19446">
    <property type="entry name" value="REVERSE TRANSCRIPTASES"/>
    <property type="match status" value="1"/>
</dbReference>